<feature type="binding site" evidence="4">
    <location>
        <position position="192"/>
    </location>
    <ligand>
        <name>Mn(2+)</name>
        <dbReference type="ChEBI" id="CHEBI:29035"/>
        <label>1</label>
    </ligand>
</feature>
<feature type="binding site" evidence="4">
    <location>
        <position position="216"/>
    </location>
    <ligand>
        <name>Mn(2+)</name>
        <dbReference type="ChEBI" id="CHEBI:29035"/>
        <label>1</label>
    </ligand>
</feature>
<feature type="binding site" evidence="4">
    <location>
        <position position="317"/>
    </location>
    <ligand>
        <name>Mn(2+)</name>
        <dbReference type="ChEBI" id="CHEBI:29035"/>
        <label>1</label>
    </ligand>
</feature>
<dbReference type="EMBL" id="CAJPDQ010000002">
    <property type="protein sequence ID" value="CAF9905397.1"/>
    <property type="molecule type" value="Genomic_DNA"/>
</dbReference>
<dbReference type="PANTHER" id="PTHR11358:SF26">
    <property type="entry name" value="GUANIDINO ACID HYDROLASE, MITOCHONDRIAL"/>
    <property type="match status" value="1"/>
</dbReference>
<dbReference type="Pfam" id="PF00491">
    <property type="entry name" value="Arginase"/>
    <property type="match status" value="1"/>
</dbReference>
<dbReference type="OrthoDB" id="288726at2759"/>
<feature type="chain" id="PRO_5034292699" description="Agmatinase" evidence="6">
    <location>
        <begin position="21"/>
        <end position="408"/>
    </location>
</feature>
<dbReference type="PANTHER" id="PTHR11358">
    <property type="entry name" value="ARGINASE/AGMATINASE"/>
    <property type="match status" value="1"/>
</dbReference>
<keyword evidence="4" id="KW-0464">Manganese</keyword>
<feature type="binding site" evidence="4">
    <location>
        <position position="319"/>
    </location>
    <ligand>
        <name>Mn(2+)</name>
        <dbReference type="ChEBI" id="CHEBI:29035"/>
        <label>1</label>
    </ligand>
</feature>
<evidence type="ECO:0000313" key="8">
    <source>
        <dbReference type="Proteomes" id="UP000664169"/>
    </source>
</evidence>
<dbReference type="AlphaFoldDB" id="A0A8H3EGR9"/>
<evidence type="ECO:0000313" key="7">
    <source>
        <dbReference type="EMBL" id="CAF9905397.1"/>
    </source>
</evidence>
<name>A0A8H3EGR9_9LECA</name>
<dbReference type="FunFam" id="3.40.800.10:FF:000014">
    <property type="entry name" value="Arginase family protein"/>
    <property type="match status" value="1"/>
</dbReference>
<protein>
    <recommendedName>
        <fullName evidence="9">Agmatinase</fullName>
    </recommendedName>
</protein>
<dbReference type="CDD" id="cd11592">
    <property type="entry name" value="Agmatinase_PAH"/>
    <property type="match status" value="1"/>
</dbReference>
<dbReference type="InterPro" id="IPR023696">
    <property type="entry name" value="Ureohydrolase_dom_sf"/>
</dbReference>
<gene>
    <name evidence="7" type="ORF">GOMPHAMPRED_003152</name>
</gene>
<reference evidence="7" key="1">
    <citation type="submission" date="2021-03" db="EMBL/GenBank/DDBJ databases">
        <authorList>
            <person name="Tagirdzhanova G."/>
        </authorList>
    </citation>
    <scope>NUCLEOTIDE SEQUENCE</scope>
</reference>
<dbReference type="GO" id="GO:0046872">
    <property type="term" value="F:metal ion binding"/>
    <property type="evidence" value="ECO:0007669"/>
    <property type="project" value="UniProtKB-KW"/>
</dbReference>
<dbReference type="Proteomes" id="UP000664169">
    <property type="component" value="Unassembled WGS sequence"/>
</dbReference>
<dbReference type="GO" id="GO:0008783">
    <property type="term" value="F:agmatinase activity"/>
    <property type="evidence" value="ECO:0007669"/>
    <property type="project" value="TreeGrafter"/>
</dbReference>
<evidence type="ECO:0000256" key="2">
    <source>
        <dbReference type="ARBA" id="ARBA00022723"/>
    </source>
</evidence>
<evidence type="ECO:0008006" key="9">
    <source>
        <dbReference type="Google" id="ProtNLM"/>
    </source>
</evidence>
<keyword evidence="3 5" id="KW-0378">Hydrolase</keyword>
<comment type="similarity">
    <text evidence="1">Belongs to the arginase family. Agmatinase subfamily.</text>
</comment>
<dbReference type="PROSITE" id="PS51409">
    <property type="entry name" value="ARGINASE_2"/>
    <property type="match status" value="1"/>
</dbReference>
<comment type="caution">
    <text evidence="7">The sequence shown here is derived from an EMBL/GenBank/DDBJ whole genome shotgun (WGS) entry which is preliminary data.</text>
</comment>
<keyword evidence="8" id="KW-1185">Reference proteome</keyword>
<dbReference type="InterPro" id="IPR006035">
    <property type="entry name" value="Ureohydrolase"/>
</dbReference>
<keyword evidence="6" id="KW-0732">Signal</keyword>
<dbReference type="PRINTS" id="PR00116">
    <property type="entry name" value="ARGINASE"/>
</dbReference>
<evidence type="ECO:0000256" key="4">
    <source>
        <dbReference type="PIRSR" id="PIRSR036979-1"/>
    </source>
</evidence>
<dbReference type="GO" id="GO:0033389">
    <property type="term" value="P:putrescine biosynthetic process from arginine, via agmatine"/>
    <property type="evidence" value="ECO:0007669"/>
    <property type="project" value="TreeGrafter"/>
</dbReference>
<keyword evidence="2 4" id="KW-0479">Metal-binding</keyword>
<feature type="binding site" evidence="4">
    <location>
        <position position="220"/>
    </location>
    <ligand>
        <name>Mn(2+)</name>
        <dbReference type="ChEBI" id="CHEBI:29035"/>
        <label>1</label>
    </ligand>
</feature>
<dbReference type="Gene3D" id="3.40.800.10">
    <property type="entry name" value="Ureohydrolase domain"/>
    <property type="match status" value="1"/>
</dbReference>
<evidence type="ECO:0000256" key="1">
    <source>
        <dbReference type="ARBA" id="ARBA00009227"/>
    </source>
</evidence>
<evidence type="ECO:0000256" key="6">
    <source>
        <dbReference type="SAM" id="SignalP"/>
    </source>
</evidence>
<sequence length="408" mass="44527">MPLSISLLLLFLSHLLCVLSTSFYDNPEQDPIYNDLVADHTQDWPQEELERKWGMDWPFSGISTFAHLPHTRCLTEPDEKFDIAIIGAPFDTAVSYRPATGARFGPRAIRAASARQNPLRSFNQRAGINPYIQGLRVLDCGDIPVVPVDNALALRQMTVAYTQLGMRVPASAQGTGVPLLAHPRLVTLGGDHSIALAALRALYKIYGKPITVIHFDAHLDTWLPNKYPSAWPSEQMSFNHGSMFYLASKEGLLSNRSVHAGLRTRISDLGDYADDDAQGWLRISADEIDELKPAGIVRRMVERVGLDDGEPVYLSFDIDVVDPGLAPGTGTPEPGGWTSREVIAMLRGLEDVNVVGADVVEVAPAYDGAGEQTALVAAQVVFEVVTSMVKKAVKGRSLEKADGVKDEL</sequence>
<feature type="binding site" evidence="4">
    <location>
        <position position="218"/>
    </location>
    <ligand>
        <name>Mn(2+)</name>
        <dbReference type="ChEBI" id="CHEBI:29035"/>
        <label>1</label>
    </ligand>
</feature>
<dbReference type="SUPFAM" id="SSF52768">
    <property type="entry name" value="Arginase/deacetylase"/>
    <property type="match status" value="1"/>
</dbReference>
<organism evidence="7 8">
    <name type="scientific">Gomphillus americanus</name>
    <dbReference type="NCBI Taxonomy" id="1940652"/>
    <lineage>
        <taxon>Eukaryota</taxon>
        <taxon>Fungi</taxon>
        <taxon>Dikarya</taxon>
        <taxon>Ascomycota</taxon>
        <taxon>Pezizomycotina</taxon>
        <taxon>Lecanoromycetes</taxon>
        <taxon>OSLEUM clade</taxon>
        <taxon>Ostropomycetidae</taxon>
        <taxon>Ostropales</taxon>
        <taxon>Graphidaceae</taxon>
        <taxon>Gomphilloideae</taxon>
        <taxon>Gomphillus</taxon>
    </lineage>
</organism>
<dbReference type="PIRSF" id="PIRSF036979">
    <property type="entry name" value="Arginase"/>
    <property type="match status" value="1"/>
</dbReference>
<dbReference type="PROSITE" id="PS01053">
    <property type="entry name" value="ARGINASE_1"/>
    <property type="match status" value="1"/>
</dbReference>
<dbReference type="InterPro" id="IPR020855">
    <property type="entry name" value="Ureohydrolase_Mn_BS"/>
</dbReference>
<feature type="signal peptide" evidence="6">
    <location>
        <begin position="1"/>
        <end position="20"/>
    </location>
</feature>
<accession>A0A8H3EGR9</accession>
<evidence type="ECO:0000256" key="3">
    <source>
        <dbReference type="ARBA" id="ARBA00022801"/>
    </source>
</evidence>
<comment type="cofactor">
    <cofactor evidence="4">
        <name>Mn(2+)</name>
        <dbReference type="ChEBI" id="CHEBI:29035"/>
    </cofactor>
    <text evidence="4">Binds 2 manganese ions per subunit.</text>
</comment>
<evidence type="ECO:0000256" key="5">
    <source>
        <dbReference type="RuleBase" id="RU003684"/>
    </source>
</evidence>
<proteinExistence type="inferred from homology"/>